<dbReference type="RefSeq" id="WP_271889059.1">
    <property type="nucleotide sequence ID" value="NZ_JAQBIE010000011.1"/>
</dbReference>
<evidence type="ECO:0008006" key="3">
    <source>
        <dbReference type="Google" id="ProtNLM"/>
    </source>
</evidence>
<sequence>MPKLDLLNATAIKVAGGNALALKGVGFSWSPPPATPNMGVGTDTPMMIAGGSYPVGLAYNWWGGSDGDQQGNTGHGILADTRGDYTGAVTSSALGETLPGVGLAMQVGPANNSQWLWNRYHGEWGDYCDPRNDMPLFSGGAFLMYEGEQMLHEDWVAREYTGVFAQPYIWRSNGHRITLARDLDYEYRLFELAAQNGVTPYIGGNWPPMVILPIDDAAWRGRFDGYDIALRYRREYLSAQLAANSLPSDVWIVPTHWIYARAYDDDQAGNLPAGIASHLDFHALENGYSAENRGHHPYMPSKLAIYCARAMIYDVVEGQDALALPDNASEGITGTVASYLRQMAADIVSDYAPAGRGGSSYSEPALLTATAQAPELALGDWVGSYVSGGSAMTNASSNGVRYLAAIANFDNADSHVVNSETELVHLYGPDSDHMVLKVSRPDWHNSGNTTILWGEVWDSTGAGQGFAMVDAPTSGDWLVEIWVDDGQVRFRKVDLNASWDSADKVTYQQYGGGSDPTPSAADSFTVNDGQTYYLIHAAWAAEAPPSSQGFVDLNAWIDGLNPSWVAWE</sequence>
<reference evidence="1" key="1">
    <citation type="submission" date="2022-12" db="EMBL/GenBank/DDBJ databases">
        <title>Paracoccus onchidii sp. nov., isolated from a marine invertebrate from the South China Sea.</title>
        <authorList>
            <person name="Xu S."/>
            <person name="Liu Z."/>
            <person name="Xu Y."/>
        </authorList>
    </citation>
    <scope>NUCLEOTIDE SEQUENCE</scope>
    <source>
        <strain evidence="1">Z330</strain>
    </source>
</reference>
<dbReference type="EMBL" id="JAQBIE010000011">
    <property type="protein sequence ID" value="MDB6177947.1"/>
    <property type="molecule type" value="Genomic_DNA"/>
</dbReference>
<name>A0ABT4ZFR5_9RHOB</name>
<accession>A0ABT4ZFR5</accession>
<organism evidence="1 2">
    <name type="scientific">Paracoccus onchidii</name>
    <dbReference type="NCBI Taxonomy" id="3017813"/>
    <lineage>
        <taxon>Bacteria</taxon>
        <taxon>Pseudomonadati</taxon>
        <taxon>Pseudomonadota</taxon>
        <taxon>Alphaproteobacteria</taxon>
        <taxon>Rhodobacterales</taxon>
        <taxon>Paracoccaceae</taxon>
        <taxon>Paracoccus</taxon>
    </lineage>
</organism>
<proteinExistence type="predicted"/>
<gene>
    <name evidence="1" type="ORF">PAF17_10585</name>
</gene>
<evidence type="ECO:0000313" key="1">
    <source>
        <dbReference type="EMBL" id="MDB6177947.1"/>
    </source>
</evidence>
<protein>
    <recommendedName>
        <fullName evidence="3">DUF4038 domain-containing protein</fullName>
    </recommendedName>
</protein>
<comment type="caution">
    <text evidence="1">The sequence shown here is derived from an EMBL/GenBank/DDBJ whole genome shotgun (WGS) entry which is preliminary data.</text>
</comment>
<evidence type="ECO:0000313" key="2">
    <source>
        <dbReference type="Proteomes" id="UP001165641"/>
    </source>
</evidence>
<keyword evidence="2" id="KW-1185">Reference proteome</keyword>
<dbReference type="Proteomes" id="UP001165641">
    <property type="component" value="Unassembled WGS sequence"/>
</dbReference>